<evidence type="ECO:0000256" key="1">
    <source>
        <dbReference type="SAM" id="SignalP"/>
    </source>
</evidence>
<sequence>MFHLVLIIVIFASKQCSGQLGYGGSGFCSSCSLGNSGSTSQGFGFGGGNYASSSNAANLGLAGQNLYSLLTNNGFTLPNNGDVYGMNGYGTGAGYGSTYSGSAPSYGIPATMFWNNAYGSTGNYASGNGYNCNSCLPNTGVNAVPVSTGYGASVSNPVYSSYSSLPDANYKTYSLPSNYGAFNNLGLIPSAYTSNSHSGLETSHSLPITYSSYPGYGSQNGINTLSNLFNYQRTRKAVAANDDSGIGKSSLSTSASS</sequence>
<keyword evidence="3" id="KW-1185">Reference proteome</keyword>
<name>A0A238C2D0_9BILA</name>
<dbReference type="OrthoDB" id="5869982at2759"/>
<feature type="chain" id="PRO_5013348420" evidence="1">
    <location>
        <begin position="19"/>
        <end position="257"/>
    </location>
</feature>
<dbReference type="AlphaFoldDB" id="A0A238C2D0"/>
<feature type="signal peptide" evidence="1">
    <location>
        <begin position="1"/>
        <end position="18"/>
    </location>
</feature>
<evidence type="ECO:0000313" key="2">
    <source>
        <dbReference type="EMBL" id="OZC11200.1"/>
    </source>
</evidence>
<protein>
    <submittedName>
        <fullName evidence="2">Uncharacterized protein</fullName>
    </submittedName>
</protein>
<dbReference type="EMBL" id="KZ269981">
    <property type="protein sequence ID" value="OZC11200.1"/>
    <property type="molecule type" value="Genomic_DNA"/>
</dbReference>
<gene>
    <name evidence="2" type="ORF">X798_01616</name>
</gene>
<organism evidence="2 3">
    <name type="scientific">Onchocerca flexuosa</name>
    <dbReference type="NCBI Taxonomy" id="387005"/>
    <lineage>
        <taxon>Eukaryota</taxon>
        <taxon>Metazoa</taxon>
        <taxon>Ecdysozoa</taxon>
        <taxon>Nematoda</taxon>
        <taxon>Chromadorea</taxon>
        <taxon>Rhabditida</taxon>
        <taxon>Spirurina</taxon>
        <taxon>Spiruromorpha</taxon>
        <taxon>Filarioidea</taxon>
        <taxon>Onchocercidae</taxon>
        <taxon>Onchocerca</taxon>
    </lineage>
</organism>
<evidence type="ECO:0000313" key="3">
    <source>
        <dbReference type="Proteomes" id="UP000242913"/>
    </source>
</evidence>
<reference evidence="2 3" key="1">
    <citation type="submission" date="2015-12" db="EMBL/GenBank/DDBJ databases">
        <title>Draft genome of the nematode, Onchocerca flexuosa.</title>
        <authorList>
            <person name="Mitreva M."/>
        </authorList>
    </citation>
    <scope>NUCLEOTIDE SEQUENCE [LARGE SCALE GENOMIC DNA]</scope>
    <source>
        <strain evidence="2">Red Deer</strain>
    </source>
</reference>
<keyword evidence="1" id="KW-0732">Signal</keyword>
<proteinExistence type="predicted"/>
<accession>A0A238C2D0</accession>
<dbReference type="Proteomes" id="UP000242913">
    <property type="component" value="Unassembled WGS sequence"/>
</dbReference>